<evidence type="ECO:0000256" key="9">
    <source>
        <dbReference type="ARBA" id="ARBA00022729"/>
    </source>
</evidence>
<evidence type="ECO:0000256" key="20">
    <source>
        <dbReference type="PROSITE-ProRule" id="PRU10141"/>
    </source>
</evidence>
<keyword evidence="11 20" id="KW-0547">Nucleotide-binding</keyword>
<comment type="subcellular location">
    <subcellularLocation>
        <location evidence="1">Cell membrane</location>
        <topology evidence="1">Single-pass membrane protein</topology>
    </subcellularLocation>
</comment>
<gene>
    <name evidence="23" type="ORF">F3Y22_tig00110393pilonHSYRG00240</name>
</gene>
<keyword evidence="12 23" id="KW-0418">Kinase</keyword>
<proteinExistence type="inferred from homology"/>
<feature type="domain" description="Protein kinase" evidence="22">
    <location>
        <begin position="40"/>
        <end position="320"/>
    </location>
</feature>
<dbReference type="PROSITE" id="PS50011">
    <property type="entry name" value="PROTEIN_KINASE_DOM"/>
    <property type="match status" value="1"/>
</dbReference>
<evidence type="ECO:0000256" key="14">
    <source>
        <dbReference type="ARBA" id="ARBA00022989"/>
    </source>
</evidence>
<evidence type="ECO:0000256" key="21">
    <source>
        <dbReference type="RuleBase" id="RU000304"/>
    </source>
</evidence>
<dbReference type="InterPro" id="IPR008271">
    <property type="entry name" value="Ser/Thr_kinase_AS"/>
</dbReference>
<dbReference type="InterPro" id="IPR000719">
    <property type="entry name" value="Prot_kinase_dom"/>
</dbReference>
<keyword evidence="24" id="KW-1185">Reference proteome</keyword>
<keyword evidence="4 21" id="KW-0723">Serine/threonine-protein kinase</keyword>
<evidence type="ECO:0000256" key="17">
    <source>
        <dbReference type="ARBA" id="ARBA00023180"/>
    </source>
</evidence>
<evidence type="ECO:0000256" key="8">
    <source>
        <dbReference type="ARBA" id="ARBA00022692"/>
    </source>
</evidence>
<dbReference type="PANTHER" id="PTHR48055:SF57">
    <property type="entry name" value="PROTEIN KINASE DOMAIN-CONTAINING PROTEIN"/>
    <property type="match status" value="1"/>
</dbReference>
<dbReference type="InterPro" id="IPR051564">
    <property type="entry name" value="LRR_receptor-like_kinase"/>
</dbReference>
<keyword evidence="16" id="KW-0675">Receptor</keyword>
<evidence type="ECO:0000256" key="11">
    <source>
        <dbReference type="ARBA" id="ARBA00022741"/>
    </source>
</evidence>
<keyword evidence="15" id="KW-0472">Membrane</keyword>
<evidence type="ECO:0000256" key="2">
    <source>
        <dbReference type="ARBA" id="ARBA00012513"/>
    </source>
</evidence>
<comment type="caution">
    <text evidence="23">The sequence shown here is derived from an EMBL/GenBank/DDBJ whole genome shotgun (WGS) entry which is preliminary data.</text>
</comment>
<evidence type="ECO:0000256" key="15">
    <source>
        <dbReference type="ARBA" id="ARBA00023136"/>
    </source>
</evidence>
<evidence type="ECO:0000313" key="24">
    <source>
        <dbReference type="Proteomes" id="UP000436088"/>
    </source>
</evidence>
<dbReference type="InterPro" id="IPR017441">
    <property type="entry name" value="Protein_kinase_ATP_BS"/>
</dbReference>
<feature type="binding site" evidence="20">
    <location>
        <position position="79"/>
    </location>
    <ligand>
        <name>ATP</name>
        <dbReference type="ChEBI" id="CHEBI:30616"/>
    </ligand>
</feature>
<evidence type="ECO:0000256" key="1">
    <source>
        <dbReference type="ARBA" id="ARBA00004162"/>
    </source>
</evidence>
<reference evidence="23" key="1">
    <citation type="submission" date="2019-09" db="EMBL/GenBank/DDBJ databases">
        <title>Draft genome information of white flower Hibiscus syriacus.</title>
        <authorList>
            <person name="Kim Y.-M."/>
        </authorList>
    </citation>
    <scope>NUCLEOTIDE SEQUENCE [LARGE SCALE GENOMIC DNA]</scope>
    <source>
        <strain evidence="23">YM2019G1</strain>
    </source>
</reference>
<sequence length="328" mass="36929">MVIVLLRCRSLKDEVHDDLLPLAEWRRVSYHDLHEATDGFSESNLLGAGSFGSVYQGTLPTGMTIAVKVFDTNQDRALKSFDVECEVLRNIRHRNLVKIISSCSNIEFKALVLEFMPNGSLEKWLYSHNHDLDISKRLNIMIDIASALEYLHHNHTPPVVHCDLKPNNILLDKSMVAHLGDFGIAKLLGEEDLMTQTKTLATIGYMSPEYGSEGIVSTKCDVYSFGILVMETFTGKKPTNDMFAEEMSLKCWVKESLPFEVDHVMDTNLLNTVDREGLAVKDCVSSVLQLALQCSADLAEERIDIEEVVARLKKIKAMYLNQVQVEHV</sequence>
<evidence type="ECO:0000256" key="5">
    <source>
        <dbReference type="ARBA" id="ARBA00022553"/>
    </source>
</evidence>
<accession>A0A6A3ATN6</accession>
<evidence type="ECO:0000259" key="22">
    <source>
        <dbReference type="PROSITE" id="PS50011"/>
    </source>
</evidence>
<dbReference type="AlphaFoldDB" id="A0A6A3ATN6"/>
<dbReference type="PROSITE" id="PS00108">
    <property type="entry name" value="PROTEIN_KINASE_ST"/>
    <property type="match status" value="1"/>
</dbReference>
<evidence type="ECO:0000256" key="10">
    <source>
        <dbReference type="ARBA" id="ARBA00022737"/>
    </source>
</evidence>
<dbReference type="GO" id="GO:0004674">
    <property type="term" value="F:protein serine/threonine kinase activity"/>
    <property type="evidence" value="ECO:0007669"/>
    <property type="project" value="UniProtKB-KW"/>
</dbReference>
<comment type="catalytic activity">
    <reaction evidence="18">
        <text>L-threonyl-[protein] + ATP = O-phospho-L-threonyl-[protein] + ADP + H(+)</text>
        <dbReference type="Rhea" id="RHEA:46608"/>
        <dbReference type="Rhea" id="RHEA-COMP:11060"/>
        <dbReference type="Rhea" id="RHEA-COMP:11605"/>
        <dbReference type="ChEBI" id="CHEBI:15378"/>
        <dbReference type="ChEBI" id="CHEBI:30013"/>
        <dbReference type="ChEBI" id="CHEBI:30616"/>
        <dbReference type="ChEBI" id="CHEBI:61977"/>
        <dbReference type="ChEBI" id="CHEBI:456216"/>
        <dbReference type="EC" id="2.7.11.1"/>
    </reaction>
</comment>
<evidence type="ECO:0000256" key="7">
    <source>
        <dbReference type="ARBA" id="ARBA00022679"/>
    </source>
</evidence>
<dbReference type="GO" id="GO:0005886">
    <property type="term" value="C:plasma membrane"/>
    <property type="evidence" value="ECO:0007669"/>
    <property type="project" value="UniProtKB-SubCell"/>
</dbReference>
<dbReference type="GO" id="GO:0005524">
    <property type="term" value="F:ATP binding"/>
    <property type="evidence" value="ECO:0007669"/>
    <property type="project" value="UniProtKB-UniRule"/>
</dbReference>
<organism evidence="23 24">
    <name type="scientific">Hibiscus syriacus</name>
    <name type="common">Rose of Sharon</name>
    <dbReference type="NCBI Taxonomy" id="106335"/>
    <lineage>
        <taxon>Eukaryota</taxon>
        <taxon>Viridiplantae</taxon>
        <taxon>Streptophyta</taxon>
        <taxon>Embryophyta</taxon>
        <taxon>Tracheophyta</taxon>
        <taxon>Spermatophyta</taxon>
        <taxon>Magnoliopsida</taxon>
        <taxon>eudicotyledons</taxon>
        <taxon>Gunneridae</taxon>
        <taxon>Pentapetalae</taxon>
        <taxon>rosids</taxon>
        <taxon>malvids</taxon>
        <taxon>Malvales</taxon>
        <taxon>Malvaceae</taxon>
        <taxon>Malvoideae</taxon>
        <taxon>Hibiscus</taxon>
    </lineage>
</organism>
<dbReference type="PROSITE" id="PS00107">
    <property type="entry name" value="PROTEIN_KINASE_ATP"/>
    <property type="match status" value="1"/>
</dbReference>
<evidence type="ECO:0000256" key="16">
    <source>
        <dbReference type="ARBA" id="ARBA00023170"/>
    </source>
</evidence>
<evidence type="ECO:0000256" key="6">
    <source>
        <dbReference type="ARBA" id="ARBA00022614"/>
    </source>
</evidence>
<comment type="similarity">
    <text evidence="21">Belongs to the protein kinase superfamily.</text>
</comment>
<evidence type="ECO:0000256" key="18">
    <source>
        <dbReference type="ARBA" id="ARBA00047899"/>
    </source>
</evidence>
<dbReference type="Proteomes" id="UP000436088">
    <property type="component" value="Unassembled WGS sequence"/>
</dbReference>
<name>A0A6A3ATN6_HIBSY</name>
<comment type="catalytic activity">
    <reaction evidence="19">
        <text>L-seryl-[protein] + ATP = O-phospho-L-seryl-[protein] + ADP + H(+)</text>
        <dbReference type="Rhea" id="RHEA:17989"/>
        <dbReference type="Rhea" id="RHEA-COMP:9863"/>
        <dbReference type="Rhea" id="RHEA-COMP:11604"/>
        <dbReference type="ChEBI" id="CHEBI:15378"/>
        <dbReference type="ChEBI" id="CHEBI:29999"/>
        <dbReference type="ChEBI" id="CHEBI:30616"/>
        <dbReference type="ChEBI" id="CHEBI:83421"/>
        <dbReference type="ChEBI" id="CHEBI:456216"/>
        <dbReference type="EC" id="2.7.11.1"/>
    </reaction>
</comment>
<dbReference type="Gene3D" id="1.10.510.10">
    <property type="entry name" value="Transferase(Phosphotransferase) domain 1"/>
    <property type="match status" value="1"/>
</dbReference>
<keyword evidence="10" id="KW-0677">Repeat</keyword>
<dbReference type="InterPro" id="IPR001245">
    <property type="entry name" value="Ser-Thr/Tyr_kinase_cat_dom"/>
</dbReference>
<keyword evidence="13 20" id="KW-0067">ATP-binding</keyword>
<dbReference type="EC" id="2.7.11.1" evidence="2"/>
<keyword evidence="3" id="KW-1003">Cell membrane</keyword>
<protein>
    <recommendedName>
        <fullName evidence="2">non-specific serine/threonine protein kinase</fullName>
        <ecNumber evidence="2">2.7.11.1</ecNumber>
    </recommendedName>
</protein>
<dbReference type="FunFam" id="3.30.200.20:FF:000661">
    <property type="entry name" value="Serine-threonine protein kinase plant-type"/>
    <property type="match status" value="1"/>
</dbReference>
<keyword evidence="6" id="KW-0433">Leucine-rich repeat</keyword>
<dbReference type="PANTHER" id="PTHR48055">
    <property type="entry name" value="LEUCINE-RICH REPEAT RECEPTOR PROTEIN KINASE EMS1"/>
    <property type="match status" value="1"/>
</dbReference>
<keyword evidence="5" id="KW-0597">Phosphoprotein</keyword>
<keyword evidence="7" id="KW-0808">Transferase</keyword>
<evidence type="ECO:0000256" key="12">
    <source>
        <dbReference type="ARBA" id="ARBA00022777"/>
    </source>
</evidence>
<dbReference type="InterPro" id="IPR011009">
    <property type="entry name" value="Kinase-like_dom_sf"/>
</dbReference>
<evidence type="ECO:0000256" key="3">
    <source>
        <dbReference type="ARBA" id="ARBA00022475"/>
    </source>
</evidence>
<keyword evidence="9" id="KW-0732">Signal</keyword>
<dbReference type="EMBL" id="VEPZ02000970">
    <property type="protein sequence ID" value="KAE8706465.1"/>
    <property type="molecule type" value="Genomic_DNA"/>
</dbReference>
<dbReference type="SMART" id="SM00220">
    <property type="entry name" value="S_TKc"/>
    <property type="match status" value="1"/>
</dbReference>
<dbReference type="SUPFAM" id="SSF56112">
    <property type="entry name" value="Protein kinase-like (PK-like)"/>
    <property type="match status" value="1"/>
</dbReference>
<evidence type="ECO:0000256" key="19">
    <source>
        <dbReference type="ARBA" id="ARBA00048679"/>
    </source>
</evidence>
<dbReference type="Pfam" id="PF07714">
    <property type="entry name" value="PK_Tyr_Ser-Thr"/>
    <property type="match status" value="1"/>
</dbReference>
<evidence type="ECO:0000256" key="4">
    <source>
        <dbReference type="ARBA" id="ARBA00022527"/>
    </source>
</evidence>
<evidence type="ECO:0000313" key="23">
    <source>
        <dbReference type="EMBL" id="KAE8706465.1"/>
    </source>
</evidence>
<keyword evidence="8" id="KW-0812">Transmembrane</keyword>
<dbReference type="FunFam" id="1.10.510.10:FF:000358">
    <property type="entry name" value="Putative leucine-rich repeat receptor-like serine/threonine-protein kinase"/>
    <property type="match status" value="1"/>
</dbReference>
<evidence type="ECO:0000256" key="13">
    <source>
        <dbReference type="ARBA" id="ARBA00022840"/>
    </source>
</evidence>
<keyword evidence="17" id="KW-0325">Glycoprotein</keyword>
<keyword evidence="14" id="KW-1133">Transmembrane helix</keyword>
<dbReference type="Gene3D" id="3.30.200.20">
    <property type="entry name" value="Phosphorylase Kinase, domain 1"/>
    <property type="match status" value="1"/>
</dbReference>